<dbReference type="Proteomes" id="UP001310594">
    <property type="component" value="Unassembled WGS sequence"/>
</dbReference>
<dbReference type="PROSITE" id="PS50005">
    <property type="entry name" value="TPR"/>
    <property type="match status" value="3"/>
</dbReference>
<keyword evidence="13" id="KW-0576">Peroxisome</keyword>
<dbReference type="Pfam" id="PF13432">
    <property type="entry name" value="TPR_16"/>
    <property type="match status" value="1"/>
</dbReference>
<protein>
    <recommendedName>
        <fullName evidence="4">Peroxisomal targeting signal receptor</fullName>
    </recommendedName>
    <alternativeName>
        <fullName evidence="14">Peroxin-5</fullName>
    </alternativeName>
</protein>
<feature type="region of interest" description="Disordered" evidence="16">
    <location>
        <begin position="1204"/>
        <end position="1223"/>
    </location>
</feature>
<feature type="compositionally biased region" description="Polar residues" evidence="16">
    <location>
        <begin position="127"/>
        <end position="155"/>
    </location>
</feature>
<feature type="repeat" description="TPR" evidence="15">
    <location>
        <begin position="502"/>
        <end position="535"/>
    </location>
</feature>
<feature type="compositionally biased region" description="Polar residues" evidence="16">
    <location>
        <begin position="37"/>
        <end position="48"/>
    </location>
</feature>
<feature type="region of interest" description="Disordered" evidence="16">
    <location>
        <begin position="1"/>
        <end position="48"/>
    </location>
</feature>
<evidence type="ECO:0000256" key="6">
    <source>
        <dbReference type="ARBA" id="ARBA00022490"/>
    </source>
</evidence>
<dbReference type="GO" id="GO:0005052">
    <property type="term" value="F:peroxisome matrix targeting signal-1 binding"/>
    <property type="evidence" value="ECO:0007669"/>
    <property type="project" value="TreeGrafter"/>
</dbReference>
<reference evidence="17" key="1">
    <citation type="submission" date="2023-08" db="EMBL/GenBank/DDBJ databases">
        <title>Black Yeasts Isolated from many extreme environments.</title>
        <authorList>
            <person name="Coleine C."/>
            <person name="Stajich J.E."/>
            <person name="Selbmann L."/>
        </authorList>
    </citation>
    <scope>NUCLEOTIDE SEQUENCE</scope>
    <source>
        <strain evidence="17">CCFEE 5810</strain>
    </source>
</reference>
<evidence type="ECO:0000313" key="17">
    <source>
        <dbReference type="EMBL" id="KAK5691419.1"/>
    </source>
</evidence>
<dbReference type="GO" id="GO:0005778">
    <property type="term" value="C:peroxisomal membrane"/>
    <property type="evidence" value="ECO:0007669"/>
    <property type="project" value="TreeGrafter"/>
</dbReference>
<feature type="region of interest" description="Disordered" evidence="16">
    <location>
        <begin position="819"/>
        <end position="838"/>
    </location>
</feature>
<dbReference type="PROSITE" id="PS50293">
    <property type="entry name" value="TPR_REGION"/>
    <property type="match status" value="1"/>
</dbReference>
<evidence type="ECO:0000256" key="11">
    <source>
        <dbReference type="ARBA" id="ARBA00022927"/>
    </source>
</evidence>
<evidence type="ECO:0000256" key="13">
    <source>
        <dbReference type="ARBA" id="ARBA00023140"/>
    </source>
</evidence>
<dbReference type="SUPFAM" id="SSF48452">
    <property type="entry name" value="TPR-like"/>
    <property type="match status" value="1"/>
</dbReference>
<keyword evidence="6" id="KW-0963">Cytoplasm</keyword>
<evidence type="ECO:0000256" key="9">
    <source>
        <dbReference type="ARBA" id="ARBA00022803"/>
    </source>
</evidence>
<feature type="repeat" description="TPR" evidence="15">
    <location>
        <begin position="386"/>
        <end position="419"/>
    </location>
</feature>
<dbReference type="EMBL" id="JAVRQU010000021">
    <property type="protein sequence ID" value="KAK5691419.1"/>
    <property type="molecule type" value="Genomic_DNA"/>
</dbReference>
<evidence type="ECO:0000256" key="5">
    <source>
        <dbReference type="ARBA" id="ARBA00022448"/>
    </source>
</evidence>
<keyword evidence="17" id="KW-0675">Receptor</keyword>
<dbReference type="FunFam" id="1.25.40.10:FF:000218">
    <property type="entry name" value="Peroxisomal targeting signal receptor"/>
    <property type="match status" value="1"/>
</dbReference>
<keyword evidence="9 15" id="KW-0802">TPR repeat</keyword>
<feature type="repeat" description="TPR" evidence="15">
    <location>
        <begin position="544"/>
        <end position="577"/>
    </location>
</feature>
<feature type="compositionally biased region" description="Basic and acidic residues" evidence="16">
    <location>
        <begin position="1209"/>
        <end position="1223"/>
    </location>
</feature>
<feature type="compositionally biased region" description="Low complexity" evidence="16">
    <location>
        <begin position="171"/>
        <end position="194"/>
    </location>
</feature>
<evidence type="ECO:0000313" key="18">
    <source>
        <dbReference type="Proteomes" id="UP001310594"/>
    </source>
</evidence>
<keyword evidence="12" id="KW-0882">Thioester bond</keyword>
<keyword evidence="10" id="KW-0832">Ubl conjugation</keyword>
<evidence type="ECO:0000256" key="14">
    <source>
        <dbReference type="ARBA" id="ARBA00032505"/>
    </source>
</evidence>
<dbReference type="GO" id="GO:0005829">
    <property type="term" value="C:cytosol"/>
    <property type="evidence" value="ECO:0007669"/>
    <property type="project" value="TreeGrafter"/>
</dbReference>
<evidence type="ECO:0000256" key="16">
    <source>
        <dbReference type="SAM" id="MobiDB-lite"/>
    </source>
</evidence>
<evidence type="ECO:0000256" key="15">
    <source>
        <dbReference type="PROSITE-ProRule" id="PRU00339"/>
    </source>
</evidence>
<evidence type="ECO:0000256" key="7">
    <source>
        <dbReference type="ARBA" id="ARBA00022499"/>
    </source>
</evidence>
<evidence type="ECO:0000256" key="2">
    <source>
        <dbReference type="ARBA" id="ARBA00004496"/>
    </source>
</evidence>
<evidence type="ECO:0000256" key="1">
    <source>
        <dbReference type="ARBA" id="ARBA00004275"/>
    </source>
</evidence>
<evidence type="ECO:0000256" key="8">
    <source>
        <dbReference type="ARBA" id="ARBA00022737"/>
    </source>
</evidence>
<evidence type="ECO:0000256" key="4">
    <source>
        <dbReference type="ARBA" id="ARBA00014710"/>
    </source>
</evidence>
<organism evidence="17 18">
    <name type="scientific">Elasticomyces elasticus</name>
    <dbReference type="NCBI Taxonomy" id="574655"/>
    <lineage>
        <taxon>Eukaryota</taxon>
        <taxon>Fungi</taxon>
        <taxon>Dikarya</taxon>
        <taxon>Ascomycota</taxon>
        <taxon>Pezizomycotina</taxon>
        <taxon>Dothideomycetes</taxon>
        <taxon>Dothideomycetidae</taxon>
        <taxon>Mycosphaerellales</taxon>
        <taxon>Teratosphaeriaceae</taxon>
        <taxon>Elasticomyces</taxon>
    </lineage>
</organism>
<evidence type="ECO:0000256" key="12">
    <source>
        <dbReference type="ARBA" id="ARBA00022966"/>
    </source>
</evidence>
<name>A0AAN7VMM6_9PEZI</name>
<comment type="similarity">
    <text evidence="3">Belongs to the peroxisomal targeting signal receptor family.</text>
</comment>
<dbReference type="GO" id="GO:0016560">
    <property type="term" value="P:protein import into peroxisome matrix, docking"/>
    <property type="evidence" value="ECO:0007669"/>
    <property type="project" value="TreeGrafter"/>
</dbReference>
<evidence type="ECO:0000256" key="10">
    <source>
        <dbReference type="ARBA" id="ARBA00022843"/>
    </source>
</evidence>
<dbReference type="InterPro" id="IPR019734">
    <property type="entry name" value="TPR_rpt"/>
</dbReference>
<proteinExistence type="inferred from homology"/>
<keyword evidence="11" id="KW-0653">Protein transport</keyword>
<comment type="caution">
    <text evidence="17">The sequence shown here is derived from an EMBL/GenBank/DDBJ whole genome shotgun (WGS) entry which is preliminary data.</text>
</comment>
<gene>
    <name evidence="17" type="primary">PEX5</name>
    <name evidence="17" type="ORF">LTR97_011412</name>
</gene>
<dbReference type="Pfam" id="PF13414">
    <property type="entry name" value="TPR_11"/>
    <property type="match status" value="1"/>
</dbReference>
<sequence>MSFLGGPECSTGANPLAQFQKQSAADTSLQRDRLTQRPPQLNGFRNQQLPDDAQFQEFQQQGPGFNEQLPQDANYQQQLFLLEQQQQQQARAGGGDGWAGEFAQQPPTFSPEQFAQQQGRNGAFSPQDFSNFRQQQMSPASRQAQTPVPQQQSLYQRPPMYGSTFGGSGFGMQRPMMFQPQQPMYGQQPQEQYQGKGKGRIQELSDTDWEEQFKELSTVDKEGELDQLDADAEQAIEAELNQMDRYATPLPFDLASCDPALTLHCGVRGQHGNKMVRDAGFGEFEDIWQGYQAEANVARDMLGDEGHMGEYDEWKDFDGMSHDFDGLRTFENRGPESSNYLFEENNLFDDVPNAFEEGLKIMREGGSLSLAALAFEAAVQKQPEMVEAWVALGSAQAQNEKESPAIRAMEQALKLDSNNLDALMGLSVSYTNEGYDSLAYRTLERWVSVKYPQLGLTPQGLDAAAQAEEEMGFTDRHQLHEKVTALFLEAAQLNPEGMDVDIDVQVGLGVLFYGSEDYDKAVDCFNAALDSAETGTMKREGEEHLLWNRLGATLANSGRSEEAIEAYSRALELRPNFVRARYNLGVSCINLGVLEQAAGHLLGALSMHQVIEREGRMKAAELLRDGNGNAVDDREVEGLLQQNQSTNLYDTLRRVFTQMDRRDLAEGEESESVSQPQVYSKVLRGDVVSDTEATRARWAIPNEAGGFDFADSVSLPQKPLGRLSVDILSGGGGSVVGIEKAQLKVGYKAGEFIELSPSHWPFKEASSDTRPWGRNDRGEMTYWTDAPVVPGEELPAAVTTDQETVEDNSLVELRAMVQRSREQRHRPLESQAGAVQENDRNLQQVKDETMRRDHEQLMAEYAGLNAQAVTVPTLEVSHTSFATFSKYEARELQERNSQQNIDFKETLREYAMKNIADMKGIGETSSKVWKQVAQLGAVSYKPVLGLIDRGEATWWLEEEHRALMKRHSHFEEDYEATLEELSELVGGIKMIVDPHSLRNHEEQFQELRGELERLGESIVDNMIAMRNTVDRFLADLKLENVHSPTRNTMEFAKYGANYYELDVFTTMFGGMFACALEDLAAHPANISSYWQERVDACREAMMARSHSGLCDVTTDIAEFKQNVQLVRDLQNEFGSPQHPNLIIDGRIGRALVDNALAFKGDAEARARTAVNYVDLPGSLRDYGYHMTMENQASQDLAAAEAARKNGWAAERETDEQTEKPEVRLSGESMTVDVSSEWGVGNLRHATKSLQVSKTTSGLWTLEVPEGTLPLAVEESEWSIRVLQRPKTSIWPPSQSPIFMIWRSLRWRRRGLRTNRSNEATRVLSERFNALAPSYHGVSRAYHKAVHDMHRVADAIKEDLSSPSGILWFGEQDFLAEASRVKRLGIKMMNLAHEIRLNTQQWPELITALPCGNDVYDSIRDFGFTWRALLDMMHGDIEYIEQMGAQIGEGIDALANDGLISLDVPGRYLEIMDRFSQLTREVRATASLSPSKYIGETETDITHMNPRLEKQCREMQRELFSFLAEVRDEMYSRGTWEGLVPSWKRGKQYSGTDRAGKSKL</sequence>
<keyword evidence="8" id="KW-0677">Repeat</keyword>
<dbReference type="SMART" id="SM00028">
    <property type="entry name" value="TPR"/>
    <property type="match status" value="4"/>
</dbReference>
<evidence type="ECO:0000256" key="3">
    <source>
        <dbReference type="ARBA" id="ARBA00005348"/>
    </source>
</evidence>
<keyword evidence="5" id="KW-0813">Transport</keyword>
<dbReference type="InterPro" id="IPR011990">
    <property type="entry name" value="TPR-like_helical_dom_sf"/>
</dbReference>
<dbReference type="Gene3D" id="1.25.40.10">
    <property type="entry name" value="Tetratricopeptide repeat domain"/>
    <property type="match status" value="1"/>
</dbReference>
<keyword evidence="7" id="KW-1017">Isopeptide bond</keyword>
<comment type="subcellular location">
    <subcellularLocation>
        <location evidence="2">Cytoplasm</location>
    </subcellularLocation>
    <subcellularLocation>
        <location evidence="1">Peroxisome</location>
    </subcellularLocation>
</comment>
<feature type="compositionally biased region" description="Polar residues" evidence="16">
    <location>
        <begin position="105"/>
        <end position="120"/>
    </location>
</feature>
<feature type="compositionally biased region" description="Basic and acidic residues" evidence="16">
    <location>
        <begin position="819"/>
        <end position="828"/>
    </location>
</feature>
<feature type="region of interest" description="Disordered" evidence="16">
    <location>
        <begin position="85"/>
        <end position="194"/>
    </location>
</feature>
<dbReference type="InterPro" id="IPR024111">
    <property type="entry name" value="PEX5/PEX5L"/>
</dbReference>
<accession>A0AAN7VMM6</accession>
<feature type="compositionally biased region" description="Polar residues" evidence="16">
    <location>
        <begin position="11"/>
        <end position="28"/>
    </location>
</feature>
<dbReference type="PANTHER" id="PTHR10130">
    <property type="entry name" value="PEROXISOMAL TARGETING SIGNAL 1 RECEPTOR PEX5"/>
    <property type="match status" value="1"/>
</dbReference>
<dbReference type="PANTHER" id="PTHR10130:SF0">
    <property type="entry name" value="GH08708P"/>
    <property type="match status" value="1"/>
</dbReference>